<name>A0ABV8P7Q3_9SPHI</name>
<dbReference type="InterPro" id="IPR017853">
    <property type="entry name" value="GH"/>
</dbReference>
<sequence length="408" mass="46950">MGKYLRGNEKENTLDIIRNRQITCQLMVDEYPFKTFWMAGFECSDQLNHYGNRVDLLTETGHITNIHNDYKLINGIGINTVREGIRWSHVEVKPYQYDFSTVAKMIDAARIGNIQQIWDICHFGYPDDLSPLHPHFADRFVGVCIAFTNFYKEYCPGESMIVTPINEVGFISWLGGDHASTTPYARGMGWDVKYALVRAYILAIRAIKGINPEAKIMSTEPIVNIVPSLDATMEMILQAEEAHFVQYQATDMLTGLMCPELGGSKDLIDFMGFNFYYNNQWVASDFSQLPWANLEPDPRWRGLSSLFLEAYHRYGLPIVLAETSHPGEHRPNWLELITKECIKALKLGVPLKGICLYPIIDRPDWDHLHYWHHSGLWDADAENPFSRKLYLPYAEEIIKSMQVLNFKP</sequence>
<organism evidence="1 2">
    <name type="scientific">Pedobacter lithocola</name>
    <dbReference type="NCBI Taxonomy" id="1908239"/>
    <lineage>
        <taxon>Bacteria</taxon>
        <taxon>Pseudomonadati</taxon>
        <taxon>Bacteroidota</taxon>
        <taxon>Sphingobacteriia</taxon>
        <taxon>Sphingobacteriales</taxon>
        <taxon>Sphingobacteriaceae</taxon>
        <taxon>Pedobacter</taxon>
    </lineage>
</organism>
<evidence type="ECO:0000313" key="2">
    <source>
        <dbReference type="Proteomes" id="UP001595789"/>
    </source>
</evidence>
<dbReference type="SUPFAM" id="SSF51445">
    <property type="entry name" value="(Trans)glycosidases"/>
    <property type="match status" value="1"/>
</dbReference>
<reference evidence="2" key="1">
    <citation type="journal article" date="2019" name="Int. J. Syst. Evol. Microbiol.">
        <title>The Global Catalogue of Microorganisms (GCM) 10K type strain sequencing project: providing services to taxonomists for standard genome sequencing and annotation.</title>
        <authorList>
            <consortium name="The Broad Institute Genomics Platform"/>
            <consortium name="The Broad Institute Genome Sequencing Center for Infectious Disease"/>
            <person name="Wu L."/>
            <person name="Ma J."/>
        </authorList>
    </citation>
    <scope>NUCLEOTIDE SEQUENCE [LARGE SCALE GENOMIC DNA]</scope>
    <source>
        <strain evidence="2">CCM 8691</strain>
    </source>
</reference>
<evidence type="ECO:0000313" key="1">
    <source>
        <dbReference type="EMBL" id="MFC4211238.1"/>
    </source>
</evidence>
<gene>
    <name evidence="1" type="ORF">ACFOWA_08610</name>
</gene>
<keyword evidence="2" id="KW-1185">Reference proteome</keyword>
<dbReference type="RefSeq" id="WP_378984026.1">
    <property type="nucleotide sequence ID" value="NZ_JBHSBW010000007.1"/>
</dbReference>
<proteinExistence type="predicted"/>
<dbReference type="EMBL" id="JBHSBW010000007">
    <property type="protein sequence ID" value="MFC4211238.1"/>
    <property type="molecule type" value="Genomic_DNA"/>
</dbReference>
<accession>A0ABV8P7Q3</accession>
<protein>
    <submittedName>
        <fullName evidence="1">Amine oxidase</fullName>
    </submittedName>
</protein>
<dbReference type="Proteomes" id="UP001595789">
    <property type="component" value="Unassembled WGS sequence"/>
</dbReference>
<comment type="caution">
    <text evidence="1">The sequence shown here is derived from an EMBL/GenBank/DDBJ whole genome shotgun (WGS) entry which is preliminary data.</text>
</comment>
<dbReference type="Gene3D" id="3.20.20.80">
    <property type="entry name" value="Glycosidases"/>
    <property type="match status" value="1"/>
</dbReference>